<name>A0A238Y3G5_9BACT</name>
<organism evidence="1 2">
    <name type="scientific">Desulfurobacterium atlanticum</name>
    <dbReference type="NCBI Taxonomy" id="240169"/>
    <lineage>
        <taxon>Bacteria</taxon>
        <taxon>Pseudomonadati</taxon>
        <taxon>Aquificota</taxon>
        <taxon>Aquificia</taxon>
        <taxon>Desulfurobacteriales</taxon>
        <taxon>Desulfurobacteriaceae</taxon>
        <taxon>Desulfurobacterium</taxon>
    </lineage>
</organism>
<evidence type="ECO:0000313" key="2">
    <source>
        <dbReference type="Proteomes" id="UP000198405"/>
    </source>
</evidence>
<dbReference type="RefSeq" id="WP_089322444.1">
    <property type="nucleotide sequence ID" value="NZ_FZOB01000002.1"/>
</dbReference>
<dbReference type="AlphaFoldDB" id="A0A238Y3G5"/>
<gene>
    <name evidence="1" type="ORF">SAMN06265340_10291</name>
</gene>
<sequence length="204" mass="24158">MVKNLKSILFPEIDKEKLREIAGKIAGTLIKRFSEYEKHLLKEQFGDITSEVLESEVVRIILEKRQKLQDREEVSFSFLYTIVKNKLIDEYVKKKTVTGSEPIEADVFKEDVNYVRKIFILELVEIVKENFSERELEILCWVISKERKEESGFLKEMSQNAKYKAWSRLKPKLSDVFKNCGGVNEEEFFLFCEIFMSEICSRFR</sequence>
<reference evidence="2" key="1">
    <citation type="submission" date="2017-06" db="EMBL/GenBank/DDBJ databases">
        <authorList>
            <person name="Varghese N."/>
            <person name="Submissions S."/>
        </authorList>
    </citation>
    <scope>NUCLEOTIDE SEQUENCE [LARGE SCALE GENOMIC DNA]</scope>
    <source>
        <strain evidence="2">DSM 15668</strain>
    </source>
</reference>
<dbReference type="OrthoDB" id="14194at2"/>
<proteinExistence type="predicted"/>
<accession>A0A238Y3G5</accession>
<dbReference type="EMBL" id="FZOB01000002">
    <property type="protein sequence ID" value="SNR65755.1"/>
    <property type="molecule type" value="Genomic_DNA"/>
</dbReference>
<protein>
    <submittedName>
        <fullName evidence="1">Uncharacterized protein</fullName>
    </submittedName>
</protein>
<keyword evidence="2" id="KW-1185">Reference proteome</keyword>
<evidence type="ECO:0000313" key="1">
    <source>
        <dbReference type="EMBL" id="SNR65755.1"/>
    </source>
</evidence>
<dbReference type="Proteomes" id="UP000198405">
    <property type="component" value="Unassembled WGS sequence"/>
</dbReference>